<gene>
    <name evidence="15" type="ORF">A2Z21_07920</name>
</gene>
<evidence type="ECO:0000256" key="8">
    <source>
        <dbReference type="ARBA" id="ARBA00022982"/>
    </source>
</evidence>
<dbReference type="GO" id="GO:0030313">
    <property type="term" value="C:cell envelope"/>
    <property type="evidence" value="ECO:0007669"/>
    <property type="project" value="UniProtKB-SubCell"/>
</dbReference>
<proteinExistence type="predicted"/>
<evidence type="ECO:0000256" key="13">
    <source>
        <dbReference type="SAM" id="Phobius"/>
    </source>
</evidence>
<dbReference type="EMBL" id="MFGX01000105">
    <property type="protein sequence ID" value="OGF53355.1"/>
    <property type="molecule type" value="Genomic_DNA"/>
</dbReference>
<dbReference type="SUPFAM" id="SSF48695">
    <property type="entry name" value="Multiheme cytochromes"/>
    <property type="match status" value="1"/>
</dbReference>
<dbReference type="InterPro" id="IPR012286">
    <property type="entry name" value="Tetrahaem_cytochrome"/>
</dbReference>
<evidence type="ECO:0000256" key="3">
    <source>
        <dbReference type="ARBA" id="ARBA00022448"/>
    </source>
</evidence>
<dbReference type="InterPro" id="IPR051829">
    <property type="entry name" value="Multiheme_Cytochr_ET"/>
</dbReference>
<dbReference type="PROSITE" id="PS51003">
    <property type="entry name" value="CYTB_CTER"/>
    <property type="match status" value="1"/>
</dbReference>
<evidence type="ECO:0000256" key="11">
    <source>
        <dbReference type="ARBA" id="ARBA00023136"/>
    </source>
</evidence>
<feature type="coiled-coil region" evidence="12">
    <location>
        <begin position="381"/>
        <end position="408"/>
    </location>
</feature>
<comment type="caution">
    <text evidence="15">The sequence shown here is derived from an EMBL/GenBank/DDBJ whole genome shotgun (WGS) entry which is preliminary data.</text>
</comment>
<evidence type="ECO:0000256" key="7">
    <source>
        <dbReference type="ARBA" id="ARBA00022729"/>
    </source>
</evidence>
<keyword evidence="6" id="KW-0479">Metal-binding</keyword>
<dbReference type="Pfam" id="PF14537">
    <property type="entry name" value="Cytochrom_c3_2"/>
    <property type="match status" value="1"/>
</dbReference>
<evidence type="ECO:0000259" key="14">
    <source>
        <dbReference type="PROSITE" id="PS51003"/>
    </source>
</evidence>
<feature type="transmembrane region" description="Helical" evidence="13">
    <location>
        <begin position="9"/>
        <end position="30"/>
    </location>
</feature>
<dbReference type="GO" id="GO:0016020">
    <property type="term" value="C:membrane"/>
    <property type="evidence" value="ECO:0007669"/>
    <property type="project" value="UniProtKB-SubCell"/>
</dbReference>
<keyword evidence="9 13" id="KW-1133">Transmembrane helix</keyword>
<keyword evidence="7" id="KW-0732">Signal</keyword>
<dbReference type="AlphaFoldDB" id="A0A1F5UQE3"/>
<evidence type="ECO:0000256" key="10">
    <source>
        <dbReference type="ARBA" id="ARBA00023004"/>
    </source>
</evidence>
<keyword evidence="8" id="KW-0249">Electron transport</keyword>
<dbReference type="Gene3D" id="3.90.10.10">
    <property type="entry name" value="Cytochrome C3"/>
    <property type="match status" value="2"/>
</dbReference>
<keyword evidence="5 13" id="KW-0812">Transmembrane</keyword>
<comment type="subcellular location">
    <subcellularLocation>
        <location evidence="2">Cell envelope</location>
    </subcellularLocation>
    <subcellularLocation>
        <location evidence="1">Membrane</location>
        <topology evidence="1">Multi-pass membrane protein</topology>
    </subcellularLocation>
</comment>
<reference evidence="15 16" key="1">
    <citation type="journal article" date="2016" name="Nat. Commun.">
        <title>Thousands of microbial genomes shed light on interconnected biogeochemical processes in an aquifer system.</title>
        <authorList>
            <person name="Anantharaman K."/>
            <person name="Brown C.T."/>
            <person name="Hug L.A."/>
            <person name="Sharon I."/>
            <person name="Castelle C.J."/>
            <person name="Probst A.J."/>
            <person name="Thomas B.C."/>
            <person name="Singh A."/>
            <person name="Wilkins M.J."/>
            <person name="Karaoz U."/>
            <person name="Brodie E.L."/>
            <person name="Williams K.H."/>
            <person name="Hubbard S.S."/>
            <person name="Banfield J.F."/>
        </authorList>
    </citation>
    <scope>NUCLEOTIDE SEQUENCE [LARGE SCALE GENOMIC DNA]</scope>
    <source>
        <strain evidence="16">RBG_16_55_9</strain>
    </source>
</reference>
<evidence type="ECO:0000256" key="9">
    <source>
        <dbReference type="ARBA" id="ARBA00022989"/>
    </source>
</evidence>
<dbReference type="InterPro" id="IPR005798">
    <property type="entry name" value="Cyt_b/b6_C"/>
</dbReference>
<name>A0A1F5UQE3_FRAXR</name>
<dbReference type="STRING" id="1817864.A2Z21_07920"/>
<protein>
    <recommendedName>
        <fullName evidence="14">Cytochrome b/b6 C-terminal region profile domain-containing protein</fullName>
    </recommendedName>
</protein>
<keyword evidence="4" id="KW-0349">Heme</keyword>
<evidence type="ECO:0000313" key="15">
    <source>
        <dbReference type="EMBL" id="OGF53355.1"/>
    </source>
</evidence>
<dbReference type="PANTHER" id="PTHR35038:SF6">
    <property type="entry name" value="SURFACE LOCALIZED DECAHEME CYTOCHROME C LIPOPROTEIN"/>
    <property type="match status" value="1"/>
</dbReference>
<dbReference type="CDD" id="cd08168">
    <property type="entry name" value="Cytochrom_C3"/>
    <property type="match status" value="2"/>
</dbReference>
<dbReference type="GO" id="GO:0009055">
    <property type="term" value="F:electron transfer activity"/>
    <property type="evidence" value="ECO:0007669"/>
    <property type="project" value="InterPro"/>
</dbReference>
<dbReference type="SUPFAM" id="SSF81648">
    <property type="entry name" value="a domain/subunit of cytochrome bc1 complex (Ubiquinol-cytochrome c reductase)"/>
    <property type="match status" value="1"/>
</dbReference>
<feature type="transmembrane region" description="Helical" evidence="13">
    <location>
        <begin position="470"/>
        <end position="490"/>
    </location>
</feature>
<dbReference type="GO" id="GO:0016491">
    <property type="term" value="F:oxidoreductase activity"/>
    <property type="evidence" value="ECO:0007669"/>
    <property type="project" value="InterPro"/>
</dbReference>
<feature type="transmembrane region" description="Helical" evidence="13">
    <location>
        <begin position="98"/>
        <end position="115"/>
    </location>
</feature>
<evidence type="ECO:0000256" key="1">
    <source>
        <dbReference type="ARBA" id="ARBA00004141"/>
    </source>
</evidence>
<feature type="domain" description="Cytochrome b/b6 C-terminal region profile" evidence="14">
    <location>
        <begin position="1"/>
        <end position="111"/>
    </location>
</feature>
<dbReference type="Pfam" id="PF00032">
    <property type="entry name" value="Cytochrom_B_C"/>
    <property type="match status" value="1"/>
</dbReference>
<dbReference type="InterPro" id="IPR036280">
    <property type="entry name" value="Multihaem_cyt_sf"/>
</dbReference>
<accession>A0A1F5UQE3</accession>
<feature type="transmembrane region" description="Helical" evidence="13">
    <location>
        <begin position="68"/>
        <end position="86"/>
    </location>
</feature>
<dbReference type="PANTHER" id="PTHR35038">
    <property type="entry name" value="DISSIMILATORY SULFITE REDUCTASE SIRA"/>
    <property type="match status" value="1"/>
</dbReference>
<evidence type="ECO:0000256" key="5">
    <source>
        <dbReference type="ARBA" id="ARBA00022692"/>
    </source>
</evidence>
<sequence length="497" mass="55148">MRKRTYADLLLDGLIVILLLVGLLLSLAILRVPMLGPPADPLIPLTASPPWYFLPFYFVLQTFAPNQGLFILLAFFVLLFAVPLFGRLRRPRRTHVRLLGLLVCALLIWLVRVAVGQENPDASCLVCHSEIKVDYLESVHAVFDVDCVACHGGDSSTLDLERAHDRTLGFRGVPSRDQIPQLCSSCHADPVRMKPYGLRTDQFAEYLTSKHGQRWKEGDPNVAICTDCHTAHRILPAYEPQSSINRQSVPDTCARCHSNAILMEPYGLAVDQAEAFKRGVHGVALLEQGNMKAPNCATCHGTHGAIPPGVEDITKVCGTCHINERRYFNASLHKKAMDEQKISECASCHGNHEVAPADTGRPLYATCNLCHLPDSKAVTLAEKLKVLLVGAQQAVEEAEAALIEAEAQAYEVSPYRSRMIEARAYLIEALPVQHSLDVAQIEELTRRARSISEDVRSQVHGLLSVRSLRLVGLALIWGYLVLTLIVILLYRRERRRG</sequence>
<keyword evidence="12" id="KW-0175">Coiled coil</keyword>
<keyword evidence="11 13" id="KW-0472">Membrane</keyword>
<dbReference type="Proteomes" id="UP000179157">
    <property type="component" value="Unassembled WGS sequence"/>
</dbReference>
<keyword evidence="10" id="KW-0408">Iron</keyword>
<evidence type="ECO:0000256" key="2">
    <source>
        <dbReference type="ARBA" id="ARBA00004196"/>
    </source>
</evidence>
<dbReference type="InterPro" id="IPR036150">
    <property type="entry name" value="Cyt_b/b6_C_sf"/>
</dbReference>
<organism evidence="15 16">
    <name type="scientific">Fraserbacteria sp. (strain RBG_16_55_9)</name>
    <dbReference type="NCBI Taxonomy" id="1817864"/>
    <lineage>
        <taxon>Bacteria</taxon>
        <taxon>Candidatus Fraseribacteriota</taxon>
    </lineage>
</organism>
<keyword evidence="3" id="KW-0813">Transport</keyword>
<evidence type="ECO:0000256" key="6">
    <source>
        <dbReference type="ARBA" id="ARBA00022723"/>
    </source>
</evidence>
<evidence type="ECO:0000256" key="4">
    <source>
        <dbReference type="ARBA" id="ARBA00022617"/>
    </source>
</evidence>
<dbReference type="Gene3D" id="1.10.287.980">
    <property type="entry name" value="plastocyanin oxidoreductase"/>
    <property type="match status" value="1"/>
</dbReference>
<evidence type="ECO:0000313" key="16">
    <source>
        <dbReference type="Proteomes" id="UP000179157"/>
    </source>
</evidence>
<evidence type="ECO:0000256" key="12">
    <source>
        <dbReference type="SAM" id="Coils"/>
    </source>
</evidence>
<dbReference type="GO" id="GO:0046872">
    <property type="term" value="F:metal ion binding"/>
    <property type="evidence" value="ECO:0007669"/>
    <property type="project" value="UniProtKB-KW"/>
</dbReference>